<dbReference type="Pfam" id="PF00941">
    <property type="entry name" value="FAD_binding_5"/>
    <property type="match status" value="1"/>
</dbReference>
<dbReference type="InterPro" id="IPR016208">
    <property type="entry name" value="Ald_Oxase/xanthine_DH-like"/>
</dbReference>
<protein>
    <recommendedName>
        <fullName evidence="1">FAD-binding PCMH-type domain-containing protein</fullName>
    </recommendedName>
</protein>
<name>A0A8H7ZV62_9FUNG</name>
<dbReference type="OrthoDB" id="8300278at2759"/>
<reference evidence="2 3" key="1">
    <citation type="journal article" name="Sci. Rep.">
        <title>Genome-scale phylogenetic analyses confirm Olpidium as the closest living zoosporic fungus to the non-flagellated, terrestrial fungi.</title>
        <authorList>
            <person name="Chang Y."/>
            <person name="Rochon D."/>
            <person name="Sekimoto S."/>
            <person name="Wang Y."/>
            <person name="Chovatia M."/>
            <person name="Sandor L."/>
            <person name="Salamov A."/>
            <person name="Grigoriev I.V."/>
            <person name="Stajich J.E."/>
            <person name="Spatafora J.W."/>
        </authorList>
    </citation>
    <scope>NUCLEOTIDE SEQUENCE [LARGE SCALE GENOMIC DNA]</scope>
    <source>
        <strain evidence="2">S191</strain>
    </source>
</reference>
<gene>
    <name evidence="2" type="ORF">BJ554DRAFT_8436</name>
</gene>
<dbReference type="Proteomes" id="UP000673691">
    <property type="component" value="Unassembled WGS sequence"/>
</dbReference>
<dbReference type="GO" id="GO:0005506">
    <property type="term" value="F:iron ion binding"/>
    <property type="evidence" value="ECO:0007669"/>
    <property type="project" value="InterPro"/>
</dbReference>
<accession>A0A8H7ZV62</accession>
<dbReference type="GO" id="GO:0071949">
    <property type="term" value="F:FAD binding"/>
    <property type="evidence" value="ECO:0007669"/>
    <property type="project" value="InterPro"/>
</dbReference>
<comment type="caution">
    <text evidence="2">The sequence shown here is derived from an EMBL/GenBank/DDBJ whole genome shotgun (WGS) entry which is preliminary data.</text>
</comment>
<dbReference type="PROSITE" id="PS51387">
    <property type="entry name" value="FAD_PCMH"/>
    <property type="match status" value="1"/>
</dbReference>
<dbReference type="EMBL" id="JAEFCI010006542">
    <property type="protein sequence ID" value="KAG5459618.1"/>
    <property type="molecule type" value="Genomic_DNA"/>
</dbReference>
<dbReference type="InterPro" id="IPR002346">
    <property type="entry name" value="Mopterin_DH_FAD-bd"/>
</dbReference>
<organism evidence="2 3">
    <name type="scientific">Olpidium bornovanus</name>
    <dbReference type="NCBI Taxonomy" id="278681"/>
    <lineage>
        <taxon>Eukaryota</taxon>
        <taxon>Fungi</taxon>
        <taxon>Fungi incertae sedis</taxon>
        <taxon>Olpidiomycota</taxon>
        <taxon>Olpidiomycotina</taxon>
        <taxon>Olpidiomycetes</taxon>
        <taxon>Olpidiales</taxon>
        <taxon>Olpidiaceae</taxon>
        <taxon>Olpidium</taxon>
    </lineage>
</organism>
<dbReference type="SUPFAM" id="SSF56176">
    <property type="entry name" value="FAD-binding/transporter-associated domain-like"/>
    <property type="match status" value="1"/>
</dbReference>
<dbReference type="PANTHER" id="PTHR45444">
    <property type="entry name" value="XANTHINE DEHYDROGENASE"/>
    <property type="match status" value="1"/>
</dbReference>
<feature type="non-terminal residue" evidence="2">
    <location>
        <position position="76"/>
    </location>
</feature>
<evidence type="ECO:0000259" key="1">
    <source>
        <dbReference type="PROSITE" id="PS51387"/>
    </source>
</evidence>
<sequence>MTAALRYFAGNQIRNVATLAGNIATASPISDMNPVLVACRSRLEVVSAVSGEKRFIPAEEFFLGYRKTALRNDEIL</sequence>
<dbReference type="GO" id="GO:0016491">
    <property type="term" value="F:oxidoreductase activity"/>
    <property type="evidence" value="ECO:0007669"/>
    <property type="project" value="InterPro"/>
</dbReference>
<evidence type="ECO:0000313" key="3">
    <source>
        <dbReference type="Proteomes" id="UP000673691"/>
    </source>
</evidence>
<dbReference type="InterPro" id="IPR016169">
    <property type="entry name" value="FAD-bd_PCMH_sub2"/>
</dbReference>
<dbReference type="Gene3D" id="3.30.465.10">
    <property type="match status" value="1"/>
</dbReference>
<proteinExistence type="predicted"/>
<keyword evidence="3" id="KW-1185">Reference proteome</keyword>
<dbReference type="PANTHER" id="PTHR45444:SF3">
    <property type="entry name" value="XANTHINE DEHYDROGENASE"/>
    <property type="match status" value="1"/>
</dbReference>
<feature type="domain" description="FAD-binding PCMH-type" evidence="1">
    <location>
        <begin position="1"/>
        <end position="76"/>
    </location>
</feature>
<dbReference type="InterPro" id="IPR036318">
    <property type="entry name" value="FAD-bd_PCMH-like_sf"/>
</dbReference>
<dbReference type="AlphaFoldDB" id="A0A8H7ZV62"/>
<dbReference type="InterPro" id="IPR016166">
    <property type="entry name" value="FAD-bd_PCMH"/>
</dbReference>
<evidence type="ECO:0000313" key="2">
    <source>
        <dbReference type="EMBL" id="KAG5459618.1"/>
    </source>
</evidence>